<dbReference type="Gramene" id="KQK07068">
    <property type="protein sequence ID" value="KQK07068"/>
    <property type="gene ID" value="BRADI_2g32775v3"/>
</dbReference>
<accession>A0A0Q3J2W3</accession>
<keyword evidence="1" id="KW-1133">Transmembrane helix</keyword>
<evidence type="ECO:0008006" key="5">
    <source>
        <dbReference type="Google" id="ProtNLM"/>
    </source>
</evidence>
<feature type="transmembrane region" description="Helical" evidence="1">
    <location>
        <begin position="108"/>
        <end position="126"/>
    </location>
</feature>
<gene>
    <name evidence="2" type="ORF">BRADI_2g32775v3</name>
</gene>
<sequence>MKPGDEYMVGGGGAEVEVFTSSQPATRGQRFYKCPFHTGTRNGCNFLKPEETYAKFLPREGRMERHNVLAAVPGLNHDPYYHGANNATNDARSYMEGRLRSLEQKIETLIIMCSLIVLLTAISMFYTCTVA</sequence>
<keyword evidence="1" id="KW-0472">Membrane</keyword>
<name>A0A0Q3J2W3_BRADI</name>
<reference evidence="2 3" key="1">
    <citation type="journal article" date="2010" name="Nature">
        <title>Genome sequencing and analysis of the model grass Brachypodium distachyon.</title>
        <authorList>
            <consortium name="International Brachypodium Initiative"/>
        </authorList>
    </citation>
    <scope>NUCLEOTIDE SEQUENCE [LARGE SCALE GENOMIC DNA]</scope>
    <source>
        <strain evidence="2 3">Bd21</strain>
    </source>
</reference>
<keyword evidence="4" id="KW-1185">Reference proteome</keyword>
<proteinExistence type="predicted"/>
<dbReference type="EMBL" id="CM000881">
    <property type="protein sequence ID" value="KQK07068.1"/>
    <property type="molecule type" value="Genomic_DNA"/>
</dbReference>
<reference evidence="3" key="3">
    <citation type="submission" date="2018-08" db="UniProtKB">
        <authorList>
            <consortium name="EnsemblPlants"/>
        </authorList>
    </citation>
    <scope>IDENTIFICATION</scope>
    <source>
        <strain evidence="3">cv. Bd21</strain>
    </source>
</reference>
<evidence type="ECO:0000313" key="4">
    <source>
        <dbReference type="Proteomes" id="UP000008810"/>
    </source>
</evidence>
<dbReference type="Proteomes" id="UP000008810">
    <property type="component" value="Chromosome 2"/>
</dbReference>
<keyword evidence="1" id="KW-0812">Transmembrane</keyword>
<protein>
    <recommendedName>
        <fullName evidence="5">Zinc finger GRF-type domain-containing protein</fullName>
    </recommendedName>
</protein>
<organism evidence="2">
    <name type="scientific">Brachypodium distachyon</name>
    <name type="common">Purple false brome</name>
    <name type="synonym">Trachynia distachya</name>
    <dbReference type="NCBI Taxonomy" id="15368"/>
    <lineage>
        <taxon>Eukaryota</taxon>
        <taxon>Viridiplantae</taxon>
        <taxon>Streptophyta</taxon>
        <taxon>Embryophyta</taxon>
        <taxon>Tracheophyta</taxon>
        <taxon>Spermatophyta</taxon>
        <taxon>Magnoliopsida</taxon>
        <taxon>Liliopsida</taxon>
        <taxon>Poales</taxon>
        <taxon>Poaceae</taxon>
        <taxon>BOP clade</taxon>
        <taxon>Pooideae</taxon>
        <taxon>Stipodae</taxon>
        <taxon>Brachypodieae</taxon>
        <taxon>Brachypodium</taxon>
    </lineage>
</organism>
<evidence type="ECO:0000313" key="3">
    <source>
        <dbReference type="EnsemblPlants" id="KQK07068"/>
    </source>
</evidence>
<evidence type="ECO:0000313" key="2">
    <source>
        <dbReference type="EMBL" id="KQK07068.1"/>
    </source>
</evidence>
<evidence type="ECO:0000256" key="1">
    <source>
        <dbReference type="SAM" id="Phobius"/>
    </source>
</evidence>
<reference evidence="2" key="2">
    <citation type="submission" date="2017-06" db="EMBL/GenBank/DDBJ databases">
        <title>WGS assembly of Brachypodium distachyon.</title>
        <authorList>
            <consortium name="The International Brachypodium Initiative"/>
            <person name="Lucas S."/>
            <person name="Harmon-Smith M."/>
            <person name="Lail K."/>
            <person name="Tice H."/>
            <person name="Grimwood J."/>
            <person name="Bruce D."/>
            <person name="Barry K."/>
            <person name="Shu S."/>
            <person name="Lindquist E."/>
            <person name="Wang M."/>
            <person name="Pitluck S."/>
            <person name="Vogel J.P."/>
            <person name="Garvin D.F."/>
            <person name="Mockler T.C."/>
            <person name="Schmutz J."/>
            <person name="Rokhsar D."/>
            <person name="Bevan M.W."/>
        </authorList>
    </citation>
    <scope>NUCLEOTIDE SEQUENCE</scope>
    <source>
        <strain evidence="2">Bd21</strain>
    </source>
</reference>
<dbReference type="EnsemblPlants" id="KQK07068">
    <property type="protein sequence ID" value="KQK07068"/>
    <property type="gene ID" value="BRADI_2g32775v3"/>
</dbReference>
<dbReference type="InParanoid" id="A0A0Q3J2W3"/>
<dbReference type="AlphaFoldDB" id="A0A0Q3J2W3"/>